<protein>
    <submittedName>
        <fullName evidence="7">LysR family transcriptional regulator</fullName>
    </submittedName>
</protein>
<dbReference type="Gene3D" id="1.10.10.10">
    <property type="entry name" value="Winged helix-like DNA-binding domain superfamily/Winged helix DNA-binding domain"/>
    <property type="match status" value="1"/>
</dbReference>
<keyword evidence="2" id="KW-0805">Transcription regulation</keyword>
<feature type="domain" description="HTH lysR-type" evidence="6">
    <location>
        <begin position="1"/>
        <end position="58"/>
    </location>
</feature>
<gene>
    <name evidence="7" type="ORF">FOB72_24145</name>
</gene>
<dbReference type="PANTHER" id="PTHR30293:SF0">
    <property type="entry name" value="NITROGEN ASSIMILATION REGULATORY PROTEIN NAC"/>
    <property type="match status" value="1"/>
</dbReference>
<evidence type="ECO:0000313" key="8">
    <source>
        <dbReference type="Proteomes" id="UP000322822"/>
    </source>
</evidence>
<dbReference type="GO" id="GO:0003677">
    <property type="term" value="F:DNA binding"/>
    <property type="evidence" value="ECO:0007669"/>
    <property type="project" value="UniProtKB-KW"/>
</dbReference>
<dbReference type="PROSITE" id="PS50931">
    <property type="entry name" value="HTH_LYSR"/>
    <property type="match status" value="1"/>
</dbReference>
<dbReference type="Pfam" id="PF00126">
    <property type="entry name" value="HTH_1"/>
    <property type="match status" value="1"/>
</dbReference>
<name>A0A5P2HC12_9BURK</name>
<comment type="similarity">
    <text evidence="1">Belongs to the LysR transcriptional regulatory family.</text>
</comment>
<dbReference type="Gene3D" id="3.40.190.290">
    <property type="match status" value="1"/>
</dbReference>
<dbReference type="RefSeq" id="WP_150375193.1">
    <property type="nucleotide sequence ID" value="NZ_CP044067.1"/>
</dbReference>
<evidence type="ECO:0000256" key="1">
    <source>
        <dbReference type="ARBA" id="ARBA00009437"/>
    </source>
</evidence>
<dbReference type="InterPro" id="IPR005119">
    <property type="entry name" value="LysR_subst-bd"/>
</dbReference>
<dbReference type="PRINTS" id="PR00039">
    <property type="entry name" value="HTHLYSR"/>
</dbReference>
<dbReference type="GO" id="GO:0003700">
    <property type="term" value="F:DNA-binding transcription factor activity"/>
    <property type="evidence" value="ECO:0007669"/>
    <property type="project" value="InterPro"/>
</dbReference>
<dbReference type="FunFam" id="1.10.10.10:FF:000001">
    <property type="entry name" value="LysR family transcriptional regulator"/>
    <property type="match status" value="1"/>
</dbReference>
<dbReference type="InterPro" id="IPR000847">
    <property type="entry name" value="LysR_HTH_N"/>
</dbReference>
<dbReference type="SUPFAM" id="SSF53850">
    <property type="entry name" value="Periplasmic binding protein-like II"/>
    <property type="match status" value="1"/>
</dbReference>
<dbReference type="InterPro" id="IPR036388">
    <property type="entry name" value="WH-like_DNA-bd_sf"/>
</dbReference>
<organism evidence="7 8">
    <name type="scientific">Cupriavidus pauculus</name>
    <dbReference type="NCBI Taxonomy" id="82633"/>
    <lineage>
        <taxon>Bacteria</taxon>
        <taxon>Pseudomonadati</taxon>
        <taxon>Pseudomonadota</taxon>
        <taxon>Betaproteobacteria</taxon>
        <taxon>Burkholderiales</taxon>
        <taxon>Burkholderiaceae</taxon>
        <taxon>Cupriavidus</taxon>
    </lineage>
</organism>
<dbReference type="GO" id="GO:2000142">
    <property type="term" value="P:regulation of DNA-templated transcription initiation"/>
    <property type="evidence" value="ECO:0007669"/>
    <property type="project" value="TreeGrafter"/>
</dbReference>
<dbReference type="PANTHER" id="PTHR30293">
    <property type="entry name" value="TRANSCRIPTIONAL REGULATORY PROTEIN NAC-RELATED"/>
    <property type="match status" value="1"/>
</dbReference>
<dbReference type="EMBL" id="CP044067">
    <property type="protein sequence ID" value="QET05134.1"/>
    <property type="molecule type" value="Genomic_DNA"/>
</dbReference>
<keyword evidence="3" id="KW-0238">DNA-binding</keyword>
<dbReference type="AlphaFoldDB" id="A0A5P2HC12"/>
<dbReference type="Pfam" id="PF03466">
    <property type="entry name" value="LysR_substrate"/>
    <property type="match status" value="1"/>
</dbReference>
<reference evidence="7 8" key="1">
    <citation type="submission" date="2019-09" db="EMBL/GenBank/DDBJ databases">
        <title>FDA dAtabase for Regulatory Grade micrObial Sequences (FDA-ARGOS): Supporting development and validation of Infectious Disease Dx tests.</title>
        <authorList>
            <person name="Sciortino C."/>
            <person name="Tallon L."/>
            <person name="Sadzewicz L."/>
            <person name="Vavikolanu K."/>
            <person name="Mehta A."/>
            <person name="Aluvathingal J."/>
            <person name="Nadendla S."/>
            <person name="Nandy P."/>
            <person name="Geyer C."/>
            <person name="Yan Y."/>
            <person name="Sichtig H."/>
        </authorList>
    </citation>
    <scope>NUCLEOTIDE SEQUENCE [LARGE SCALE GENOMIC DNA]</scope>
    <source>
        <strain evidence="7 8">FDAARGOS_664</strain>
    </source>
</reference>
<keyword evidence="5" id="KW-0804">Transcription</keyword>
<evidence type="ECO:0000313" key="7">
    <source>
        <dbReference type="EMBL" id="QET05134.1"/>
    </source>
</evidence>
<evidence type="ECO:0000259" key="6">
    <source>
        <dbReference type="PROSITE" id="PS50931"/>
    </source>
</evidence>
<sequence length="312" mass="33993">MDLRRLELLMHVATFGSFSKSAAVLGIAQPALGRQIQKLEEECGARLLYRHGRGVSLTPEGEQLIARARPLVRQLEAIATDLRHGREEPKGTVILGLTPTVCDLIGLRLLTALSEKYPHITVNVVSGYSGYIHEWLVDARLDIAVLHDARRSATVAVDPVGIARLALVTPRGMKIGNRVRRNIAIRELQGIPLALPGRNHGLRRTLEFAAGHAGIALDVRYEVDALRLAMDLVKGGAASTVLARPAYKPALDAGQVSEVRIDEPTVETRLMVAEASNRPVTQAMRYVRQEIKSILAQLAQTSGPEYGLVPLT</sequence>
<dbReference type="OrthoDB" id="8587114at2"/>
<dbReference type="InterPro" id="IPR036390">
    <property type="entry name" value="WH_DNA-bd_sf"/>
</dbReference>
<proteinExistence type="inferred from homology"/>
<evidence type="ECO:0000256" key="2">
    <source>
        <dbReference type="ARBA" id="ARBA00023015"/>
    </source>
</evidence>
<evidence type="ECO:0000256" key="5">
    <source>
        <dbReference type="ARBA" id="ARBA00023163"/>
    </source>
</evidence>
<dbReference type="Proteomes" id="UP000322822">
    <property type="component" value="Chromosome 2"/>
</dbReference>
<evidence type="ECO:0000256" key="4">
    <source>
        <dbReference type="ARBA" id="ARBA00023159"/>
    </source>
</evidence>
<accession>A0A5P2HC12</accession>
<keyword evidence="4" id="KW-0010">Activator</keyword>
<evidence type="ECO:0000256" key="3">
    <source>
        <dbReference type="ARBA" id="ARBA00023125"/>
    </source>
</evidence>
<dbReference type="SUPFAM" id="SSF46785">
    <property type="entry name" value="Winged helix' DNA-binding domain"/>
    <property type="match status" value="1"/>
</dbReference>